<evidence type="ECO:0000256" key="6">
    <source>
        <dbReference type="ARBA" id="ARBA00022692"/>
    </source>
</evidence>
<dbReference type="KEGG" id="bmeg:BG04_414"/>
<accession>A0A0B6ATA6</accession>
<dbReference type="Gene3D" id="1.20.1250.20">
    <property type="entry name" value="MFS general substrate transporter like domains"/>
    <property type="match status" value="2"/>
</dbReference>
<evidence type="ECO:0000256" key="3">
    <source>
        <dbReference type="ARBA" id="ARBA00022448"/>
    </source>
</evidence>
<evidence type="ECO:0000256" key="8">
    <source>
        <dbReference type="ARBA" id="ARBA00023136"/>
    </source>
</evidence>
<dbReference type="InterPro" id="IPR020846">
    <property type="entry name" value="MFS_dom"/>
</dbReference>
<dbReference type="Proteomes" id="UP000031829">
    <property type="component" value="Chromosome"/>
</dbReference>
<organism evidence="11 12">
    <name type="scientific">Priestia megaterium (strain ATCC 14581 / DSM 32 / CCUG 1817 / JCM 2506 / NBRC 15308 / NCIMB 9376 / NCTC 10342 / NRRL B-14308 / VKM B-512 / Ford 19)</name>
    <name type="common">Bacillus megaterium</name>
    <dbReference type="NCBI Taxonomy" id="1348623"/>
    <lineage>
        <taxon>Bacteria</taxon>
        <taxon>Bacillati</taxon>
        <taxon>Bacillota</taxon>
        <taxon>Bacilli</taxon>
        <taxon>Bacillales</taxon>
        <taxon>Bacillaceae</taxon>
        <taxon>Priestia</taxon>
    </lineage>
</organism>
<evidence type="ECO:0000259" key="10">
    <source>
        <dbReference type="PROSITE" id="PS50850"/>
    </source>
</evidence>
<keyword evidence="7" id="KW-1133">Transmembrane helix</keyword>
<dbReference type="GO" id="GO:1904659">
    <property type="term" value="P:D-glucose transmembrane transport"/>
    <property type="evidence" value="ECO:0007669"/>
    <property type="project" value="TreeGrafter"/>
</dbReference>
<evidence type="ECO:0000256" key="9">
    <source>
        <dbReference type="RuleBase" id="RU003346"/>
    </source>
</evidence>
<evidence type="ECO:0000256" key="5">
    <source>
        <dbReference type="ARBA" id="ARBA00022597"/>
    </source>
</evidence>
<dbReference type="Pfam" id="PF00083">
    <property type="entry name" value="Sugar_tr"/>
    <property type="match status" value="1"/>
</dbReference>
<evidence type="ECO:0000256" key="4">
    <source>
        <dbReference type="ARBA" id="ARBA00022475"/>
    </source>
</evidence>
<dbReference type="InterPro" id="IPR036259">
    <property type="entry name" value="MFS_trans_sf"/>
</dbReference>
<dbReference type="InterPro" id="IPR003663">
    <property type="entry name" value="Sugar/inositol_transpt"/>
</dbReference>
<evidence type="ECO:0000256" key="7">
    <source>
        <dbReference type="ARBA" id="ARBA00022989"/>
    </source>
</evidence>
<dbReference type="RefSeq" id="WP_034650119.1">
    <property type="nucleotide sequence ID" value="NZ_BCVB01000006.1"/>
</dbReference>
<keyword evidence="4" id="KW-1003">Cell membrane</keyword>
<gene>
    <name evidence="11" type="ORF">BG04_414</name>
</gene>
<dbReference type="PRINTS" id="PR00171">
    <property type="entry name" value="SUGRTRNSPORT"/>
</dbReference>
<feature type="domain" description="Major facilitator superfamily (MFS) profile" evidence="10">
    <location>
        <begin position="9"/>
        <end position="430"/>
    </location>
</feature>
<evidence type="ECO:0000256" key="1">
    <source>
        <dbReference type="ARBA" id="ARBA00004651"/>
    </source>
</evidence>
<dbReference type="GO" id="GO:0022857">
    <property type="term" value="F:transmembrane transporter activity"/>
    <property type="evidence" value="ECO:0007669"/>
    <property type="project" value="InterPro"/>
</dbReference>
<keyword evidence="3 9" id="KW-0813">Transport</keyword>
<proteinExistence type="inferred from homology"/>
<comment type="subcellular location">
    <subcellularLocation>
        <location evidence="1">Cell membrane</location>
        <topology evidence="1">Multi-pass membrane protein</topology>
    </subcellularLocation>
</comment>
<keyword evidence="6" id="KW-0812">Transmembrane</keyword>
<evidence type="ECO:0000313" key="11">
    <source>
        <dbReference type="EMBL" id="AJI23084.1"/>
    </source>
</evidence>
<dbReference type="AlphaFoldDB" id="A0A0B6ATA6"/>
<dbReference type="SUPFAM" id="SSF103473">
    <property type="entry name" value="MFS general substrate transporter"/>
    <property type="match status" value="1"/>
</dbReference>
<dbReference type="GeneID" id="93643922"/>
<dbReference type="PROSITE" id="PS50850">
    <property type="entry name" value="MFS"/>
    <property type="match status" value="1"/>
</dbReference>
<dbReference type="GO" id="GO:0005886">
    <property type="term" value="C:plasma membrane"/>
    <property type="evidence" value="ECO:0007669"/>
    <property type="project" value="UniProtKB-SubCell"/>
</dbReference>
<dbReference type="EMBL" id="CP009920">
    <property type="protein sequence ID" value="AJI23084.1"/>
    <property type="molecule type" value="Genomic_DNA"/>
</dbReference>
<dbReference type="InterPro" id="IPR050820">
    <property type="entry name" value="MFS_Sugar_Transporter"/>
</dbReference>
<keyword evidence="5" id="KW-0762">Sugar transport</keyword>
<keyword evidence="8" id="KW-0472">Membrane</keyword>
<dbReference type="NCBIfam" id="TIGR00879">
    <property type="entry name" value="SP"/>
    <property type="match status" value="1"/>
</dbReference>
<evidence type="ECO:0000313" key="12">
    <source>
        <dbReference type="Proteomes" id="UP000031829"/>
    </source>
</evidence>
<dbReference type="InterPro" id="IPR005828">
    <property type="entry name" value="MFS_sugar_transport-like"/>
</dbReference>
<name>A0A0B6ATA6_PRIM2</name>
<dbReference type="FunFam" id="1.20.1250.20:FF:000218">
    <property type="entry name" value="facilitated trehalose transporter Tret1"/>
    <property type="match status" value="1"/>
</dbReference>
<dbReference type="PANTHER" id="PTHR48023">
    <property type="entry name" value="D-XYLOSE-PROTON SYMPORTER-LIKE 2"/>
    <property type="match status" value="1"/>
</dbReference>
<reference evidence="11 12" key="1">
    <citation type="journal article" date="2015" name="Genome Announc.">
        <title>Complete genome sequences for 35 biothreat assay-relevant bacillus species.</title>
        <authorList>
            <person name="Johnson S.L."/>
            <person name="Daligault H.E."/>
            <person name="Davenport K.W."/>
            <person name="Jaissle J."/>
            <person name="Frey K.G."/>
            <person name="Ladner J.T."/>
            <person name="Broomall S.M."/>
            <person name="Bishop-Lilly K.A."/>
            <person name="Bruce D.C."/>
            <person name="Gibbons H.S."/>
            <person name="Coyne S.R."/>
            <person name="Lo C.C."/>
            <person name="Meincke L."/>
            <person name="Munk A.C."/>
            <person name="Koroleva G.I."/>
            <person name="Rosenzweig C.N."/>
            <person name="Palacios G.F."/>
            <person name="Redden C.L."/>
            <person name="Minogue T.D."/>
            <person name="Chain P.S."/>
        </authorList>
    </citation>
    <scope>NUCLEOTIDE SEQUENCE [LARGE SCALE GENOMIC DNA]</scope>
    <source>
        <strain evidence="12">ATCC 14581 / DSM 32 / JCM 2506 / NBRC 15308 / NCIMB 9376 / NCTC 10342 / NRRL B-14308 / VKM B-512</strain>
    </source>
</reference>
<comment type="similarity">
    <text evidence="2 9">Belongs to the major facilitator superfamily. Sugar transporter (TC 2.A.1.1) family.</text>
</comment>
<sequence>MSKVSSKFIFFFGSFAGILFGYDIGIIAGAEGHIREAFHLSPLWLGIVVSSLMGGAIIGSILSGLLGDKFGRRKLILISSIIFLLGSIGSAIAPEEITLTIARVFLGTAVGTASSLVPAYMSEIAPANIRGKLSGLNQLMIVIGLLLSYIVAFIFEPVPNSWRLMLGSAGIFAIVLCIGMIKLPESPRYLIKNGMPDKAREVLRTLRRSTAEVEAEVSEIESVAVHEQSGIKQLFHKKFRLALIIGVGMATFQQIQGSNSIVYYATSIARQVGLAPQVAAGFTVIVGVIFVVTTLIFLQFVDKFNRRTILTIGGAGMALSFFTPAILGALGVNEVVVNWVTLIALCCFILCYAFSWAPLTWIIVGEIFPLSVRGIGAGISSAFNWTGSLAVGLVFPILADQFSLGVIFSTFGIICILGLFFIRFVVVETKGRSLEQIETDMAARSARKSLSPVEHNKYV</sequence>
<protein>
    <submittedName>
        <fullName evidence="11">MFS transporter, sugar porter family protein</fullName>
    </submittedName>
</protein>
<dbReference type="HOGENOM" id="CLU_001265_30_5_9"/>
<evidence type="ECO:0000256" key="2">
    <source>
        <dbReference type="ARBA" id="ARBA00010992"/>
    </source>
</evidence>
<dbReference type="PANTHER" id="PTHR48023:SF4">
    <property type="entry name" value="D-XYLOSE-PROTON SYMPORTER-LIKE 2"/>
    <property type="match status" value="1"/>
</dbReference>